<dbReference type="EMBL" id="JAVFWL010000002">
    <property type="protein sequence ID" value="KAK6732497.1"/>
    <property type="molecule type" value="Genomic_DNA"/>
</dbReference>
<dbReference type="PANTHER" id="PTHR22943">
    <property type="entry name" value="7-TRANSMEMBRANE DOMAIN RECEPTOR C.ELEGANS"/>
    <property type="match status" value="1"/>
</dbReference>
<organism evidence="2 3">
    <name type="scientific">Necator americanus</name>
    <name type="common">Human hookworm</name>
    <dbReference type="NCBI Taxonomy" id="51031"/>
    <lineage>
        <taxon>Eukaryota</taxon>
        <taxon>Metazoa</taxon>
        <taxon>Ecdysozoa</taxon>
        <taxon>Nematoda</taxon>
        <taxon>Chromadorea</taxon>
        <taxon>Rhabditida</taxon>
        <taxon>Rhabditina</taxon>
        <taxon>Rhabditomorpha</taxon>
        <taxon>Strongyloidea</taxon>
        <taxon>Ancylostomatidae</taxon>
        <taxon>Bunostominae</taxon>
        <taxon>Necator</taxon>
    </lineage>
</organism>
<feature type="transmembrane region" description="Helical" evidence="1">
    <location>
        <begin position="21"/>
        <end position="44"/>
    </location>
</feature>
<dbReference type="SUPFAM" id="SSF81321">
    <property type="entry name" value="Family A G protein-coupled receptor-like"/>
    <property type="match status" value="1"/>
</dbReference>
<feature type="transmembrane region" description="Helical" evidence="1">
    <location>
        <begin position="224"/>
        <end position="246"/>
    </location>
</feature>
<keyword evidence="1" id="KW-0812">Transmembrane</keyword>
<keyword evidence="3" id="KW-1185">Reference proteome</keyword>
<dbReference type="PANTHER" id="PTHR22943:SF248">
    <property type="entry name" value="SEVEN TM RECEPTOR"/>
    <property type="match status" value="1"/>
</dbReference>
<feature type="transmembrane region" description="Helical" evidence="1">
    <location>
        <begin position="329"/>
        <end position="353"/>
    </location>
</feature>
<name>A0ABR1C1S1_NECAM</name>
<feature type="transmembrane region" description="Helical" evidence="1">
    <location>
        <begin position="124"/>
        <end position="141"/>
    </location>
</feature>
<keyword evidence="1" id="KW-0472">Membrane</keyword>
<evidence type="ECO:0000313" key="2">
    <source>
        <dbReference type="EMBL" id="KAK6732497.1"/>
    </source>
</evidence>
<feature type="transmembrane region" description="Helical" evidence="1">
    <location>
        <begin position="84"/>
        <end position="104"/>
    </location>
</feature>
<dbReference type="Pfam" id="PF10326">
    <property type="entry name" value="7TM_GPCR_Str"/>
    <property type="match status" value="2"/>
</dbReference>
<dbReference type="InterPro" id="IPR019428">
    <property type="entry name" value="7TM_GPCR_serpentine_rcpt_Str"/>
</dbReference>
<sequence>MDFRLSTFRLNQFQHQTSRRTIAIAVLINLAVIINYVVTVYVVMWPEDHFTRLVENTIKLHDLDITTVTFIGLSMKYGMNTLNIALMLDMIAVMVLMECIHFFCAKSINNFLKKSTKSRKSQSIHRQMLILLVVQIAMNSATYSVVIQVISLLSSVMNILLIFLYFRCPLKNMKIYKYVFILTAIQDLIASLSILLTVPRPMSRNSYLIFIAIGFMSKFPYGQVLLIIFSVMMCLSLVILANSFVYRYIHVCKLQYSDIYTRKEYKLIMCAVNAFLLLNCGIVMVECFWPNYHFREQLYSEKINIDVNALEEKSFLGFSKEHSFTSLTVVLMIDGLLMMVVFSIAGIYGAFRIRYTLKKTSMSEKTKNMHQKMFRILLVQCVCPILFLYAPICVCLVRLRVSQYDANVTDTIGIIFFTYPLLNPIVTISFVKDYRTFVISLVTNRQHIRRGTANSRTIGMVFTTSHFEHT</sequence>
<evidence type="ECO:0000256" key="1">
    <source>
        <dbReference type="SAM" id="Phobius"/>
    </source>
</evidence>
<dbReference type="Gene3D" id="1.20.1070.10">
    <property type="entry name" value="Rhodopsin 7-helix transmembrane proteins"/>
    <property type="match status" value="1"/>
</dbReference>
<evidence type="ECO:0008006" key="4">
    <source>
        <dbReference type="Google" id="ProtNLM"/>
    </source>
</evidence>
<dbReference type="Proteomes" id="UP001303046">
    <property type="component" value="Unassembled WGS sequence"/>
</dbReference>
<feature type="transmembrane region" description="Helical" evidence="1">
    <location>
        <begin position="147"/>
        <end position="166"/>
    </location>
</feature>
<reference evidence="2 3" key="1">
    <citation type="submission" date="2023-08" db="EMBL/GenBank/DDBJ databases">
        <title>A Necator americanus chromosomal reference genome.</title>
        <authorList>
            <person name="Ilik V."/>
            <person name="Petrzelkova K.J."/>
            <person name="Pardy F."/>
            <person name="Fuh T."/>
            <person name="Niatou-Singa F.S."/>
            <person name="Gouil Q."/>
            <person name="Baker L."/>
            <person name="Ritchie M.E."/>
            <person name="Jex A.R."/>
            <person name="Gazzola D."/>
            <person name="Li H."/>
            <person name="Toshio Fujiwara R."/>
            <person name="Zhan B."/>
            <person name="Aroian R.V."/>
            <person name="Pafco B."/>
            <person name="Schwarz E.M."/>
        </authorList>
    </citation>
    <scope>NUCLEOTIDE SEQUENCE [LARGE SCALE GENOMIC DNA]</scope>
    <source>
        <strain evidence="2 3">Aroian</strain>
        <tissue evidence="2">Whole animal</tissue>
    </source>
</reference>
<feature type="transmembrane region" description="Helical" evidence="1">
    <location>
        <begin position="374"/>
        <end position="399"/>
    </location>
</feature>
<evidence type="ECO:0000313" key="3">
    <source>
        <dbReference type="Proteomes" id="UP001303046"/>
    </source>
</evidence>
<feature type="transmembrane region" description="Helical" evidence="1">
    <location>
        <begin position="267"/>
        <end position="292"/>
    </location>
</feature>
<accession>A0ABR1C1S1</accession>
<proteinExistence type="predicted"/>
<comment type="caution">
    <text evidence="2">The sequence shown here is derived from an EMBL/GenBank/DDBJ whole genome shotgun (WGS) entry which is preliminary data.</text>
</comment>
<keyword evidence="1" id="KW-1133">Transmembrane helix</keyword>
<gene>
    <name evidence="2" type="primary">Necator_chrII.g4503</name>
    <name evidence="2" type="ORF">RB195_016711</name>
</gene>
<protein>
    <recommendedName>
        <fullName evidence="4">G-protein coupled receptors family 1 profile domain-containing protein</fullName>
    </recommendedName>
</protein>
<feature type="transmembrane region" description="Helical" evidence="1">
    <location>
        <begin position="411"/>
        <end position="431"/>
    </location>
</feature>
<feature type="transmembrane region" description="Helical" evidence="1">
    <location>
        <begin position="178"/>
        <end position="198"/>
    </location>
</feature>